<keyword evidence="6" id="KW-1185">Reference proteome</keyword>
<name>A0AAV8UQE2_9RHOD</name>
<keyword evidence="2" id="KW-0963">Cytoplasm</keyword>
<dbReference type="SMART" id="SM00316">
    <property type="entry name" value="S1"/>
    <property type="match status" value="1"/>
</dbReference>
<sequence length="183" mass="19954">MARIVTPGSILGKAGEVSDGLGCYVEGDEAFSSVTGITHQDGRGRLISVDVIRERKAIVPLVGSVVTCRVLRINSRFATVEILVVDGIPLRSVFRGIIRVQDVREFEVDQVDIPKSFRPGDIVVAEVISLGDKQYHSLSTAKDEHGVIHALCSQSGEAMVPINSEQMQCPKTQINEWRKVAKS</sequence>
<evidence type="ECO:0000256" key="1">
    <source>
        <dbReference type="ARBA" id="ARBA00004604"/>
    </source>
</evidence>
<evidence type="ECO:0000313" key="5">
    <source>
        <dbReference type="EMBL" id="KAJ8904789.1"/>
    </source>
</evidence>
<feature type="domain" description="S1 motif" evidence="4">
    <location>
        <begin position="61"/>
        <end position="141"/>
    </location>
</feature>
<dbReference type="Gene3D" id="2.40.50.100">
    <property type="match status" value="1"/>
</dbReference>
<evidence type="ECO:0000256" key="2">
    <source>
        <dbReference type="ARBA" id="ARBA00022490"/>
    </source>
</evidence>
<dbReference type="EMBL" id="JAMWBK010000005">
    <property type="protein sequence ID" value="KAJ8904789.1"/>
    <property type="molecule type" value="Genomic_DNA"/>
</dbReference>
<comment type="subcellular location">
    <subcellularLocation>
        <location evidence="1">Nucleus</location>
        <location evidence="1">Nucleolus</location>
    </subcellularLocation>
</comment>
<evidence type="ECO:0000256" key="3">
    <source>
        <dbReference type="ARBA" id="ARBA00022835"/>
    </source>
</evidence>
<dbReference type="Pfam" id="PF14382">
    <property type="entry name" value="ECR1_N"/>
    <property type="match status" value="1"/>
</dbReference>
<dbReference type="SUPFAM" id="SSF110324">
    <property type="entry name" value="Ribosomal L27 protein-like"/>
    <property type="match status" value="1"/>
</dbReference>
<dbReference type="InterPro" id="IPR019495">
    <property type="entry name" value="EXOSC1_C"/>
</dbReference>
<dbReference type="SUPFAM" id="SSF50249">
    <property type="entry name" value="Nucleic acid-binding proteins"/>
    <property type="match status" value="1"/>
</dbReference>
<dbReference type="GO" id="GO:0003723">
    <property type="term" value="F:RNA binding"/>
    <property type="evidence" value="ECO:0007669"/>
    <property type="project" value="InterPro"/>
</dbReference>
<dbReference type="Proteomes" id="UP001157974">
    <property type="component" value="Unassembled WGS sequence"/>
</dbReference>
<protein>
    <recommendedName>
        <fullName evidence="4">S1 motif domain-containing protein</fullName>
    </recommendedName>
</protein>
<dbReference type="PANTHER" id="PTHR12686:SF8">
    <property type="entry name" value="EXOSOME COMPLEX COMPONENT CSL4"/>
    <property type="match status" value="1"/>
</dbReference>
<dbReference type="GO" id="GO:0006396">
    <property type="term" value="P:RNA processing"/>
    <property type="evidence" value="ECO:0007669"/>
    <property type="project" value="InterPro"/>
</dbReference>
<proteinExistence type="predicted"/>
<dbReference type="InterPro" id="IPR039771">
    <property type="entry name" value="Csl4"/>
</dbReference>
<dbReference type="AlphaFoldDB" id="A0AAV8UQE2"/>
<keyword evidence="3" id="KW-0271">Exosome</keyword>
<dbReference type="Gene3D" id="2.40.50.140">
    <property type="entry name" value="Nucleic acid-binding proteins"/>
    <property type="match status" value="1"/>
</dbReference>
<dbReference type="PANTHER" id="PTHR12686">
    <property type="entry name" value="3'-5' EXORIBONUCLEASE CSL4-RELATED"/>
    <property type="match status" value="1"/>
</dbReference>
<evidence type="ECO:0000313" key="6">
    <source>
        <dbReference type="Proteomes" id="UP001157974"/>
    </source>
</evidence>
<dbReference type="FunFam" id="2.40.50.140:FF:000198">
    <property type="entry name" value="Exosome complex component CSL4"/>
    <property type="match status" value="1"/>
</dbReference>
<reference evidence="5 6" key="1">
    <citation type="journal article" date="2023" name="Nat. Commun.">
        <title>Origin of minicircular mitochondrial genomes in red algae.</title>
        <authorList>
            <person name="Lee Y."/>
            <person name="Cho C.H."/>
            <person name="Lee Y.M."/>
            <person name="Park S.I."/>
            <person name="Yang J.H."/>
            <person name="West J.A."/>
            <person name="Bhattacharya D."/>
            <person name="Yoon H.S."/>
        </authorList>
    </citation>
    <scope>NUCLEOTIDE SEQUENCE [LARGE SCALE GENOMIC DNA]</scope>
    <source>
        <strain evidence="5 6">CCMP1338</strain>
        <tissue evidence="5">Whole cell</tissue>
    </source>
</reference>
<gene>
    <name evidence="5" type="ORF">NDN08_001304</name>
</gene>
<accession>A0AAV8UQE2</accession>
<dbReference type="NCBIfam" id="NF034126">
    <property type="entry name" value="PRK09521.1"/>
    <property type="match status" value="1"/>
</dbReference>
<dbReference type="InterPro" id="IPR003029">
    <property type="entry name" value="S1_domain"/>
</dbReference>
<dbReference type="InterPro" id="IPR025721">
    <property type="entry name" value="Exosome_cplx_N_dom"/>
</dbReference>
<evidence type="ECO:0000259" key="4">
    <source>
        <dbReference type="SMART" id="SM00316"/>
    </source>
</evidence>
<dbReference type="GO" id="GO:0005737">
    <property type="term" value="C:cytoplasm"/>
    <property type="evidence" value="ECO:0007669"/>
    <property type="project" value="TreeGrafter"/>
</dbReference>
<dbReference type="GO" id="GO:0000176">
    <property type="term" value="C:nuclear exosome (RNase complex)"/>
    <property type="evidence" value="ECO:0007669"/>
    <property type="project" value="TreeGrafter"/>
</dbReference>
<organism evidence="5 6">
    <name type="scientific">Rhodosorus marinus</name>
    <dbReference type="NCBI Taxonomy" id="101924"/>
    <lineage>
        <taxon>Eukaryota</taxon>
        <taxon>Rhodophyta</taxon>
        <taxon>Stylonematophyceae</taxon>
        <taxon>Stylonematales</taxon>
        <taxon>Stylonemataceae</taxon>
        <taxon>Rhodosorus</taxon>
    </lineage>
</organism>
<dbReference type="Pfam" id="PF10447">
    <property type="entry name" value="EXOSC1"/>
    <property type="match status" value="1"/>
</dbReference>
<comment type="caution">
    <text evidence="5">The sequence shown here is derived from an EMBL/GenBank/DDBJ whole genome shotgun (WGS) entry which is preliminary data.</text>
</comment>
<dbReference type="GO" id="GO:0005730">
    <property type="term" value="C:nucleolus"/>
    <property type="evidence" value="ECO:0007669"/>
    <property type="project" value="UniProtKB-SubCell"/>
</dbReference>
<dbReference type="InterPro" id="IPR012340">
    <property type="entry name" value="NA-bd_OB-fold"/>
</dbReference>